<sequence>MLDENGQWRWELFDRFLPCELLLRITAIKPPLGISYDPPGLMDGVNQAFSVRAAAMVRQGTLCGPIEPIWRAIAEFKDYRDLILLHSLRMAKMGILAPEQSRAVVASVSSSVVPTGWCKPSPGWHKLNTDGYVRQRSGNILADHMAKMASESDPESSLIVRRFFDPPFRCRDILEEQAVQGIT</sequence>
<dbReference type="EMBL" id="JBBPBM010000032">
    <property type="protein sequence ID" value="KAK8533967.1"/>
    <property type="molecule type" value="Genomic_DNA"/>
</dbReference>
<evidence type="ECO:0000313" key="2">
    <source>
        <dbReference type="Proteomes" id="UP001472677"/>
    </source>
</evidence>
<name>A0ABR2DAN3_9ROSI</name>
<proteinExistence type="predicted"/>
<comment type="caution">
    <text evidence="1">The sequence shown here is derived from an EMBL/GenBank/DDBJ whole genome shotgun (WGS) entry which is preliminary data.</text>
</comment>
<keyword evidence="2" id="KW-1185">Reference proteome</keyword>
<evidence type="ECO:0000313" key="1">
    <source>
        <dbReference type="EMBL" id="KAK8533967.1"/>
    </source>
</evidence>
<gene>
    <name evidence="1" type="ORF">V6N12_047369</name>
</gene>
<reference evidence="1 2" key="1">
    <citation type="journal article" date="2024" name="G3 (Bethesda)">
        <title>Genome assembly of Hibiscus sabdariffa L. provides insights into metabolisms of medicinal natural products.</title>
        <authorList>
            <person name="Kim T."/>
        </authorList>
    </citation>
    <scope>NUCLEOTIDE SEQUENCE [LARGE SCALE GENOMIC DNA]</scope>
    <source>
        <strain evidence="1">TK-2024</strain>
        <tissue evidence="1">Old leaves</tissue>
    </source>
</reference>
<accession>A0ABR2DAN3</accession>
<evidence type="ECO:0008006" key="3">
    <source>
        <dbReference type="Google" id="ProtNLM"/>
    </source>
</evidence>
<organism evidence="1 2">
    <name type="scientific">Hibiscus sabdariffa</name>
    <name type="common">roselle</name>
    <dbReference type="NCBI Taxonomy" id="183260"/>
    <lineage>
        <taxon>Eukaryota</taxon>
        <taxon>Viridiplantae</taxon>
        <taxon>Streptophyta</taxon>
        <taxon>Embryophyta</taxon>
        <taxon>Tracheophyta</taxon>
        <taxon>Spermatophyta</taxon>
        <taxon>Magnoliopsida</taxon>
        <taxon>eudicotyledons</taxon>
        <taxon>Gunneridae</taxon>
        <taxon>Pentapetalae</taxon>
        <taxon>rosids</taxon>
        <taxon>malvids</taxon>
        <taxon>Malvales</taxon>
        <taxon>Malvaceae</taxon>
        <taxon>Malvoideae</taxon>
        <taxon>Hibiscus</taxon>
    </lineage>
</organism>
<protein>
    <recommendedName>
        <fullName evidence="3">RNase H type-1 domain-containing protein</fullName>
    </recommendedName>
</protein>
<dbReference type="Proteomes" id="UP001472677">
    <property type="component" value="Unassembled WGS sequence"/>
</dbReference>